<protein>
    <submittedName>
        <fullName evidence="2">Uncharacterized protein</fullName>
    </submittedName>
</protein>
<organism evidence="2 3">
    <name type="scientific">Vitrella brassicaformis (strain CCMP3155)</name>
    <dbReference type="NCBI Taxonomy" id="1169540"/>
    <lineage>
        <taxon>Eukaryota</taxon>
        <taxon>Sar</taxon>
        <taxon>Alveolata</taxon>
        <taxon>Colpodellida</taxon>
        <taxon>Vitrellaceae</taxon>
        <taxon>Vitrella</taxon>
    </lineage>
</organism>
<dbReference type="PANTHER" id="PTHR46512:SF9">
    <property type="entry name" value="PEPTIDYLPROLYL ISOMERASE"/>
    <property type="match status" value="1"/>
</dbReference>
<dbReference type="OMA" id="CERWNTA"/>
<dbReference type="OrthoDB" id="2423701at2759"/>
<dbReference type="AlphaFoldDB" id="A0A0G4GBG0"/>
<dbReference type="Gene3D" id="1.25.40.10">
    <property type="entry name" value="Tetratricopeptide repeat domain"/>
    <property type="match status" value="1"/>
</dbReference>
<dbReference type="PANTHER" id="PTHR46512">
    <property type="entry name" value="PEPTIDYLPROLYL ISOMERASE"/>
    <property type="match status" value="1"/>
</dbReference>
<dbReference type="InParanoid" id="A0A0G4GBG0"/>
<dbReference type="STRING" id="1169540.A0A0G4GBG0"/>
<dbReference type="PhylomeDB" id="A0A0G4GBG0"/>
<dbReference type="EMBL" id="CDMY01000613">
    <property type="protein sequence ID" value="CEM26306.1"/>
    <property type="molecule type" value="Genomic_DNA"/>
</dbReference>
<accession>A0A0G4GBG0</accession>
<proteinExistence type="predicted"/>
<dbReference type="InterPro" id="IPR011990">
    <property type="entry name" value="TPR-like_helical_dom_sf"/>
</dbReference>
<name>A0A0G4GBG0_VITBC</name>
<evidence type="ECO:0000313" key="2">
    <source>
        <dbReference type="EMBL" id="CEM26306.1"/>
    </source>
</evidence>
<gene>
    <name evidence="2" type="ORF">Vbra_17334</name>
</gene>
<reference evidence="2 3" key="1">
    <citation type="submission" date="2014-11" db="EMBL/GenBank/DDBJ databases">
        <authorList>
            <person name="Zhu J."/>
            <person name="Qi W."/>
            <person name="Song R."/>
        </authorList>
    </citation>
    <scope>NUCLEOTIDE SEQUENCE [LARGE SCALE GENOMIC DNA]</scope>
</reference>
<dbReference type="VEuPathDB" id="CryptoDB:Vbra_17334"/>
<dbReference type="InterPro" id="IPR050754">
    <property type="entry name" value="FKBP4/5/8-like"/>
</dbReference>
<dbReference type="Proteomes" id="UP000041254">
    <property type="component" value="Unassembled WGS sequence"/>
</dbReference>
<feature type="region of interest" description="Disordered" evidence="1">
    <location>
        <begin position="344"/>
        <end position="378"/>
    </location>
</feature>
<evidence type="ECO:0000313" key="3">
    <source>
        <dbReference type="Proteomes" id="UP000041254"/>
    </source>
</evidence>
<keyword evidence="3" id="KW-1185">Reference proteome</keyword>
<sequence>MSNLSDKLNSEAFWQDFMRRPEAQEALRQEQQQHLQQYAASVKESLVKEKEELKEALLDCGEELRRMLAPIVKYDMVHRLLYNTLTDCNKHGISLNDRLLEDHPFRERLQQLSDECKANPEHLKAIQDQWSEVVFDAKRAEDEEKAKYTTPLIPAQQDLISEALRGHDKPVSKRRLDAYTLKTHLTTAQQMRKDGNEKYQAGDYEKALERYTNAVGLLSPITGSNPNDTKLLNELYILVLKNQAAAALKCERWNTAIAAATDALSIDEYDCKSRYRRAQGRAMLGDIDGARQDYQAIIDEPWVDRDSKEAAKKGLRDLDKIQRNHKKSFNNFWAKTLDKGVFSKERAKDGEAPDAETDTSDAGATRSDGTPPPPLTRKQTLEVLEALRNDYARSDTQDKLRVLAEEVELDEEAFMARLKDALPPLSHSQFAWAQDTYSKADRDLRRDLDTSVTYWRVSDPSVSNLNSAIWQLIMQELMIKKRSKQMEGWEDY</sequence>
<evidence type="ECO:0000256" key="1">
    <source>
        <dbReference type="SAM" id="MobiDB-lite"/>
    </source>
</evidence>
<dbReference type="SUPFAM" id="SSF48452">
    <property type="entry name" value="TPR-like"/>
    <property type="match status" value="1"/>
</dbReference>